<evidence type="ECO:0000256" key="3">
    <source>
        <dbReference type="ARBA" id="ARBA00022618"/>
    </source>
</evidence>
<feature type="domain" description="Kinesin motor" evidence="16">
    <location>
        <begin position="219"/>
        <end position="549"/>
    </location>
</feature>
<evidence type="ECO:0000256" key="8">
    <source>
        <dbReference type="ARBA" id="ARBA00023054"/>
    </source>
</evidence>
<evidence type="ECO:0000256" key="15">
    <source>
        <dbReference type="SAM" id="MobiDB-lite"/>
    </source>
</evidence>
<keyword evidence="11" id="KW-0131">Cell cycle</keyword>
<accession>A0A671W954</accession>
<feature type="binding site" evidence="12">
    <location>
        <begin position="309"/>
        <end position="316"/>
    </location>
    <ligand>
        <name>ATP</name>
        <dbReference type="ChEBI" id="CHEBI:30616"/>
    </ligand>
</feature>
<dbReference type="Ensembl" id="ENSSAUT00010036326.1">
    <property type="protein sequence ID" value="ENSSAUP00010034487.1"/>
    <property type="gene ID" value="ENSSAUG00010011847.1"/>
</dbReference>
<dbReference type="Pfam" id="PF22923">
    <property type="entry name" value="KIF2A-like_1st"/>
    <property type="match status" value="1"/>
</dbReference>
<dbReference type="PROSITE" id="PS00411">
    <property type="entry name" value="KINESIN_MOTOR_1"/>
    <property type="match status" value="1"/>
</dbReference>
<evidence type="ECO:0000259" key="16">
    <source>
        <dbReference type="PROSITE" id="PS50067"/>
    </source>
</evidence>
<keyword evidence="4 13" id="KW-0493">Microtubule</keyword>
<feature type="region of interest" description="Disordered" evidence="15">
    <location>
        <begin position="65"/>
        <end position="135"/>
    </location>
</feature>
<evidence type="ECO:0000256" key="7">
    <source>
        <dbReference type="ARBA" id="ARBA00022840"/>
    </source>
</evidence>
<dbReference type="FunFam" id="3.40.850.10:FF:000006">
    <property type="entry name" value="Kinesin-like protein"/>
    <property type="match status" value="1"/>
</dbReference>
<dbReference type="PROSITE" id="PS50067">
    <property type="entry name" value="KINESIN_MOTOR_2"/>
    <property type="match status" value="1"/>
</dbReference>
<dbReference type="PRINTS" id="PR00380">
    <property type="entry name" value="KINESINHEAVY"/>
</dbReference>
<dbReference type="Proteomes" id="UP000472265">
    <property type="component" value="Chromosome 12"/>
</dbReference>
<keyword evidence="3" id="KW-0132">Cell division</keyword>
<keyword evidence="2" id="KW-0963">Cytoplasm</keyword>
<evidence type="ECO:0000256" key="2">
    <source>
        <dbReference type="ARBA" id="ARBA00022490"/>
    </source>
</evidence>
<dbReference type="PANTHER" id="PTHR47971">
    <property type="entry name" value="KINESIN-RELATED PROTEIN 6"/>
    <property type="match status" value="1"/>
</dbReference>
<dbReference type="Pfam" id="PF00225">
    <property type="entry name" value="Kinesin"/>
    <property type="match status" value="1"/>
</dbReference>
<evidence type="ECO:0000256" key="4">
    <source>
        <dbReference type="ARBA" id="ARBA00022701"/>
    </source>
</evidence>
<evidence type="ECO:0000256" key="14">
    <source>
        <dbReference type="SAM" id="Coils"/>
    </source>
</evidence>
<dbReference type="GO" id="GO:0008017">
    <property type="term" value="F:microtubule binding"/>
    <property type="evidence" value="ECO:0007669"/>
    <property type="project" value="InterPro"/>
</dbReference>
<dbReference type="InterPro" id="IPR036961">
    <property type="entry name" value="Kinesin_motor_dom_sf"/>
</dbReference>
<dbReference type="CDD" id="cd01367">
    <property type="entry name" value="KISc_KIF2_like"/>
    <property type="match status" value="1"/>
</dbReference>
<protein>
    <recommendedName>
        <fullName evidence="13">Kinesin-like protein</fullName>
    </recommendedName>
</protein>
<dbReference type="GO" id="GO:0005874">
    <property type="term" value="C:microtubule"/>
    <property type="evidence" value="ECO:0007669"/>
    <property type="project" value="UniProtKB-KW"/>
</dbReference>
<dbReference type="SUPFAM" id="SSF52540">
    <property type="entry name" value="P-loop containing nucleoside triphosphate hydrolases"/>
    <property type="match status" value="1"/>
</dbReference>
<keyword evidence="7 12" id="KW-0067">ATP-binding</keyword>
<dbReference type="GO" id="GO:0051301">
    <property type="term" value="P:cell division"/>
    <property type="evidence" value="ECO:0007669"/>
    <property type="project" value="UniProtKB-KW"/>
</dbReference>
<reference evidence="17" key="1">
    <citation type="submission" date="2021-04" db="EMBL/GenBank/DDBJ databases">
        <authorList>
            <consortium name="Wellcome Sanger Institute Data Sharing"/>
        </authorList>
    </citation>
    <scope>NUCLEOTIDE SEQUENCE [LARGE SCALE GENOMIC DNA]</scope>
</reference>
<evidence type="ECO:0000256" key="9">
    <source>
        <dbReference type="ARBA" id="ARBA00023175"/>
    </source>
</evidence>
<gene>
    <name evidence="17" type="primary">KIF2A</name>
</gene>
<evidence type="ECO:0000256" key="1">
    <source>
        <dbReference type="ARBA" id="ARBA00004245"/>
    </source>
</evidence>
<evidence type="ECO:0000256" key="11">
    <source>
        <dbReference type="ARBA" id="ARBA00023306"/>
    </source>
</evidence>
<dbReference type="Ensembl" id="ENSSAUT00010036329.1">
    <property type="protein sequence ID" value="ENSSAUP00010034490.1"/>
    <property type="gene ID" value="ENSSAUG00010011847.1"/>
</dbReference>
<name>A0A671W954_SPAAU</name>
<dbReference type="GO" id="GO:0003777">
    <property type="term" value="F:microtubule motor activity"/>
    <property type="evidence" value="ECO:0007669"/>
    <property type="project" value="InterPro"/>
</dbReference>
<keyword evidence="9 12" id="KW-0505">Motor protein</keyword>
<dbReference type="Gene3D" id="3.40.850.10">
    <property type="entry name" value="Kinesin motor domain"/>
    <property type="match status" value="1"/>
</dbReference>
<evidence type="ECO:0000256" key="5">
    <source>
        <dbReference type="ARBA" id="ARBA00022741"/>
    </source>
</evidence>
<dbReference type="GO" id="GO:0007018">
    <property type="term" value="P:microtubule-based movement"/>
    <property type="evidence" value="ECO:0007669"/>
    <property type="project" value="InterPro"/>
</dbReference>
<dbReference type="PANTHER" id="PTHR47971:SF8">
    <property type="entry name" value="KINESIN-LIKE PROTEIN"/>
    <property type="match status" value="1"/>
</dbReference>
<keyword evidence="10" id="KW-0206">Cytoskeleton</keyword>
<reference evidence="17" key="2">
    <citation type="submission" date="2025-05" db="UniProtKB">
        <authorList>
            <consortium name="Ensembl"/>
        </authorList>
    </citation>
    <scope>IDENTIFICATION</scope>
</reference>
<dbReference type="GO" id="GO:0007019">
    <property type="term" value="P:microtubule depolymerization"/>
    <property type="evidence" value="ECO:0007669"/>
    <property type="project" value="TreeGrafter"/>
</dbReference>
<dbReference type="OrthoDB" id="3176171at2759"/>
<dbReference type="Ensembl" id="ENSSAUT00010035859.1">
    <property type="protein sequence ID" value="ENSSAUP00010034035.1"/>
    <property type="gene ID" value="ENSSAUG00010011847.1"/>
</dbReference>
<sequence length="730" mass="82401">MAGMFGKIFVGIYVEIKRSDGRIHQAMVTSLHEDNESVTVEWIENGDTKGKEIDLESVFALNPDVAPDEEIPQSPEAPPSNVPKTSKLPKTRRITAIPKAENAPRENRAAAVGTTRARPSQHSQPLEPPPPAIAPQSAINQSLLKQENARRKSNCVKEVEKLQEKREKRRLQQQELREKRAQEVDVNLPNYEIMCMIRDFRASLDYRPLTSNDLIEEHRICVCVRARPLNKKELSVKDLDVITIPSKDVVMVHEPKQKVDLTRYLENQTFRFDYAFDENSTNEMVYRFTAQPLVETIFERGMATCFAYGQTGSGKTHTMGGDFSGKNQDCSKGIYALSARDVFLMIKKPNYKKLDLQIFATFFEIYSGKVFDLLNRKAKLRVLEDGKQQVQVVGLQEREVKCTEDVLKLIEVGNSCRTSGQTSANAHSSRSHAVFQIILRRRGKMHGKFSLIDLAGNERGADTSSADRQTRLEGAEINKSLLALKECIRALGRNKPHTPFRASKLTQVLRDSFIGENSRTCMIATISPGMASCENTLNTLRYANRVKEFGISPSDIPFSQSGGGGGRSELSPTYEVKELTVDPAAALDSRQGGHVTQLEVLEAQWGVGSSPQRDDLKLLCEQNEEEVSPQLFTFHEAVSQLVEMEEQVLEDHRAVFQESIRWLEDEKVLLEMTEEVDYDVESFATQLEQILDQKIDILTELRDKVKSFRSALQEEEQASQQITPKRPRAL</sequence>
<keyword evidence="6" id="KW-0498">Mitosis</keyword>
<comment type="subcellular location">
    <subcellularLocation>
        <location evidence="1">Cytoplasm</location>
        <location evidence="1">Cytoskeleton</location>
    </subcellularLocation>
</comment>
<keyword evidence="18" id="KW-1185">Reference proteome</keyword>
<dbReference type="GO" id="GO:0005524">
    <property type="term" value="F:ATP binding"/>
    <property type="evidence" value="ECO:0007669"/>
    <property type="project" value="UniProtKB-UniRule"/>
</dbReference>
<evidence type="ECO:0000313" key="18">
    <source>
        <dbReference type="Proteomes" id="UP000472265"/>
    </source>
</evidence>
<keyword evidence="8 14" id="KW-0175">Coiled coil</keyword>
<dbReference type="InterPro" id="IPR054473">
    <property type="entry name" value="KIF2A-like_N"/>
</dbReference>
<dbReference type="InterPro" id="IPR019821">
    <property type="entry name" value="Kinesin_motor_CS"/>
</dbReference>
<dbReference type="SMART" id="SM00129">
    <property type="entry name" value="KISc"/>
    <property type="match status" value="1"/>
</dbReference>
<dbReference type="InterPro" id="IPR001752">
    <property type="entry name" value="Kinesin_motor_dom"/>
</dbReference>
<evidence type="ECO:0000256" key="12">
    <source>
        <dbReference type="PROSITE-ProRule" id="PRU00283"/>
    </source>
</evidence>
<dbReference type="InterPro" id="IPR027417">
    <property type="entry name" value="P-loop_NTPase"/>
</dbReference>
<proteinExistence type="inferred from homology"/>
<organism evidence="17 18">
    <name type="scientific">Sparus aurata</name>
    <name type="common">Gilthead sea bream</name>
    <dbReference type="NCBI Taxonomy" id="8175"/>
    <lineage>
        <taxon>Eukaryota</taxon>
        <taxon>Metazoa</taxon>
        <taxon>Chordata</taxon>
        <taxon>Craniata</taxon>
        <taxon>Vertebrata</taxon>
        <taxon>Euteleostomi</taxon>
        <taxon>Actinopterygii</taxon>
        <taxon>Neopterygii</taxon>
        <taxon>Teleostei</taxon>
        <taxon>Neoteleostei</taxon>
        <taxon>Acanthomorphata</taxon>
        <taxon>Eupercaria</taxon>
        <taxon>Spariformes</taxon>
        <taxon>Sparidae</taxon>
        <taxon>Sparus</taxon>
    </lineage>
</organism>
<dbReference type="AlphaFoldDB" id="A0A671W954"/>
<comment type="similarity">
    <text evidence="12 13">Belongs to the TRAFAC class myosin-kinesin ATPase superfamily. Kinesin family.</text>
</comment>
<dbReference type="InterPro" id="IPR027640">
    <property type="entry name" value="Kinesin-like_fam"/>
</dbReference>
<evidence type="ECO:0000256" key="6">
    <source>
        <dbReference type="ARBA" id="ARBA00022776"/>
    </source>
</evidence>
<keyword evidence="5 12" id="KW-0547">Nucleotide-binding</keyword>
<evidence type="ECO:0000313" key="17">
    <source>
        <dbReference type="Ensembl" id="ENSSAUP00010034487.1"/>
    </source>
</evidence>
<evidence type="ECO:0000256" key="10">
    <source>
        <dbReference type="ARBA" id="ARBA00023212"/>
    </source>
</evidence>
<dbReference type="GeneTree" id="ENSGT00940000155570"/>
<feature type="coiled-coil region" evidence="14">
    <location>
        <begin position="684"/>
        <end position="718"/>
    </location>
</feature>
<dbReference type="Ensembl" id="ENSSAUT00010036351.1">
    <property type="protein sequence ID" value="ENSSAUP00010034509.1"/>
    <property type="gene ID" value="ENSSAUG00010011847.1"/>
</dbReference>
<evidence type="ECO:0000256" key="13">
    <source>
        <dbReference type="RuleBase" id="RU000394"/>
    </source>
</evidence>